<evidence type="ECO:0000313" key="2">
    <source>
        <dbReference type="EMBL" id="KOO22429.1"/>
    </source>
</evidence>
<sequence>MFGPISLLASELSAGRTTSRKLVETALARIADPKLEGSRAFMKVYSDAALAEADASDRLRALGVVRSPVEGIPISVKDLYDVCGDVTRAGSVALASDPPAKADATAVARLRAAGAVIVGRTVTVEFAFGGVGLNPHYGTPKNPYDRASGGHIPGGSSAGAAVSVADGMVAMGLGSDTRGSVRIPAGLCGIAGFKPTQRRIPRDGCFPLSYTLDSVGPLARSIGCCAVYDAILAADGAASSAAAPPALKPSSLRLLVPRASLLFADLQPAVSDAFERALDVLRAAGATLVEPPAAEVETVIARAHALYSGGGFAAPEAWQIHRARFAAQKHLYDPRVAVRIAPGEACSAADYVQLGFDRNLVIKGIEALMQGCDAMVLPTCAITAPTIAEADSSDAAYGALNLLLLRNTGLINIIDGCAATVPCNRLGEAPVGFMVAGLAMSDKHILSVAQGIEAAFAEALAVPL</sequence>
<evidence type="ECO:0000259" key="1">
    <source>
        <dbReference type="Pfam" id="PF01425"/>
    </source>
</evidence>
<dbReference type="SUPFAM" id="SSF75304">
    <property type="entry name" value="Amidase signature (AS) enzymes"/>
    <property type="match status" value="1"/>
</dbReference>
<feature type="domain" description="Amidase" evidence="1">
    <location>
        <begin position="22"/>
        <end position="446"/>
    </location>
</feature>
<keyword evidence="3" id="KW-1185">Reference proteome</keyword>
<dbReference type="AlphaFoldDB" id="A0A0M0J755"/>
<evidence type="ECO:0000313" key="3">
    <source>
        <dbReference type="Proteomes" id="UP000037460"/>
    </source>
</evidence>
<dbReference type="InterPro" id="IPR036928">
    <property type="entry name" value="AS_sf"/>
</dbReference>
<dbReference type="PANTHER" id="PTHR11895:SF176">
    <property type="entry name" value="AMIDASE AMID-RELATED"/>
    <property type="match status" value="1"/>
</dbReference>
<name>A0A0M0J755_9EUKA</name>
<dbReference type="Proteomes" id="UP000037460">
    <property type="component" value="Unassembled WGS sequence"/>
</dbReference>
<proteinExistence type="predicted"/>
<comment type="caution">
    <text evidence="2">The sequence shown here is derived from an EMBL/GenBank/DDBJ whole genome shotgun (WGS) entry which is preliminary data.</text>
</comment>
<dbReference type="NCBIfam" id="NF005460">
    <property type="entry name" value="PRK07056.1"/>
    <property type="match status" value="1"/>
</dbReference>
<reference evidence="3" key="1">
    <citation type="journal article" date="2015" name="PLoS Genet.">
        <title>Genome Sequence and Transcriptome Analyses of Chrysochromulina tobin: Metabolic Tools for Enhanced Algal Fitness in the Prominent Order Prymnesiales (Haptophyceae).</title>
        <authorList>
            <person name="Hovde B.T."/>
            <person name="Deodato C.R."/>
            <person name="Hunsperger H.M."/>
            <person name="Ryken S.A."/>
            <person name="Yost W."/>
            <person name="Jha R.K."/>
            <person name="Patterson J."/>
            <person name="Monnat R.J. Jr."/>
            <person name="Barlow S.B."/>
            <person name="Starkenburg S.R."/>
            <person name="Cattolico R.A."/>
        </authorList>
    </citation>
    <scope>NUCLEOTIDE SEQUENCE</scope>
    <source>
        <strain evidence="3">CCMP291</strain>
    </source>
</reference>
<dbReference type="PANTHER" id="PTHR11895">
    <property type="entry name" value="TRANSAMIDASE"/>
    <property type="match status" value="1"/>
</dbReference>
<dbReference type="Pfam" id="PF01425">
    <property type="entry name" value="Amidase"/>
    <property type="match status" value="1"/>
</dbReference>
<gene>
    <name evidence="2" type="ORF">Ctob_004138</name>
</gene>
<dbReference type="GO" id="GO:0003824">
    <property type="term" value="F:catalytic activity"/>
    <property type="evidence" value="ECO:0007669"/>
    <property type="project" value="InterPro"/>
</dbReference>
<accession>A0A0M0J755</accession>
<dbReference type="EMBL" id="JWZX01003277">
    <property type="protein sequence ID" value="KOO22429.1"/>
    <property type="molecule type" value="Genomic_DNA"/>
</dbReference>
<dbReference type="OrthoDB" id="245563at2759"/>
<dbReference type="InterPro" id="IPR000120">
    <property type="entry name" value="Amidase"/>
</dbReference>
<organism evidence="2 3">
    <name type="scientific">Chrysochromulina tobinii</name>
    <dbReference type="NCBI Taxonomy" id="1460289"/>
    <lineage>
        <taxon>Eukaryota</taxon>
        <taxon>Haptista</taxon>
        <taxon>Haptophyta</taxon>
        <taxon>Prymnesiophyceae</taxon>
        <taxon>Prymnesiales</taxon>
        <taxon>Chrysochromulinaceae</taxon>
        <taxon>Chrysochromulina</taxon>
    </lineage>
</organism>
<dbReference type="InterPro" id="IPR023631">
    <property type="entry name" value="Amidase_dom"/>
</dbReference>
<dbReference type="Gene3D" id="3.90.1300.10">
    <property type="entry name" value="Amidase signature (AS) domain"/>
    <property type="match status" value="1"/>
</dbReference>
<protein>
    <submittedName>
        <fullName evidence="2">Amidase</fullName>
    </submittedName>
</protein>